<name>A0AAD7FC84_9AGAR</name>
<keyword evidence="2" id="KW-1185">Reference proteome</keyword>
<sequence length="67" mass="7543">MEAHLDLSRIELQIAQKSHSALVLPYLTLPALETLLISDLDISRQDFLSFLKRSSPPLRSLSLSSEH</sequence>
<dbReference type="Proteomes" id="UP001221142">
    <property type="component" value="Unassembled WGS sequence"/>
</dbReference>
<protein>
    <submittedName>
        <fullName evidence="1">Uncharacterized protein</fullName>
    </submittedName>
</protein>
<proteinExistence type="predicted"/>
<accession>A0AAD7FC84</accession>
<gene>
    <name evidence="1" type="ORF">FB45DRAFT_1035389</name>
</gene>
<organism evidence="1 2">
    <name type="scientific">Roridomyces roridus</name>
    <dbReference type="NCBI Taxonomy" id="1738132"/>
    <lineage>
        <taxon>Eukaryota</taxon>
        <taxon>Fungi</taxon>
        <taxon>Dikarya</taxon>
        <taxon>Basidiomycota</taxon>
        <taxon>Agaricomycotina</taxon>
        <taxon>Agaricomycetes</taxon>
        <taxon>Agaricomycetidae</taxon>
        <taxon>Agaricales</taxon>
        <taxon>Marasmiineae</taxon>
        <taxon>Mycenaceae</taxon>
        <taxon>Roridomyces</taxon>
    </lineage>
</organism>
<evidence type="ECO:0000313" key="1">
    <source>
        <dbReference type="EMBL" id="KAJ7615395.1"/>
    </source>
</evidence>
<dbReference type="AlphaFoldDB" id="A0AAD7FC84"/>
<dbReference type="EMBL" id="JARKIF010000024">
    <property type="protein sequence ID" value="KAJ7615395.1"/>
    <property type="molecule type" value="Genomic_DNA"/>
</dbReference>
<reference evidence="1" key="1">
    <citation type="submission" date="2023-03" db="EMBL/GenBank/DDBJ databases">
        <title>Massive genome expansion in bonnet fungi (Mycena s.s.) driven by repeated elements and novel gene families across ecological guilds.</title>
        <authorList>
            <consortium name="Lawrence Berkeley National Laboratory"/>
            <person name="Harder C.B."/>
            <person name="Miyauchi S."/>
            <person name="Viragh M."/>
            <person name="Kuo A."/>
            <person name="Thoen E."/>
            <person name="Andreopoulos B."/>
            <person name="Lu D."/>
            <person name="Skrede I."/>
            <person name="Drula E."/>
            <person name="Henrissat B."/>
            <person name="Morin E."/>
            <person name="Kohler A."/>
            <person name="Barry K."/>
            <person name="LaButti K."/>
            <person name="Morin E."/>
            <person name="Salamov A."/>
            <person name="Lipzen A."/>
            <person name="Mereny Z."/>
            <person name="Hegedus B."/>
            <person name="Baldrian P."/>
            <person name="Stursova M."/>
            <person name="Weitz H."/>
            <person name="Taylor A."/>
            <person name="Grigoriev I.V."/>
            <person name="Nagy L.G."/>
            <person name="Martin F."/>
            <person name="Kauserud H."/>
        </authorList>
    </citation>
    <scope>NUCLEOTIDE SEQUENCE</scope>
    <source>
        <strain evidence="1">9284</strain>
    </source>
</reference>
<comment type="caution">
    <text evidence="1">The sequence shown here is derived from an EMBL/GenBank/DDBJ whole genome shotgun (WGS) entry which is preliminary data.</text>
</comment>
<evidence type="ECO:0000313" key="2">
    <source>
        <dbReference type="Proteomes" id="UP001221142"/>
    </source>
</evidence>